<dbReference type="SUPFAM" id="SSF56655">
    <property type="entry name" value="Carbohydrate phosphatase"/>
    <property type="match status" value="1"/>
</dbReference>
<dbReference type="PANTHER" id="PTHR20854:SF4">
    <property type="entry name" value="INOSITOL-1-MONOPHOSPHATASE-RELATED"/>
    <property type="match status" value="1"/>
</dbReference>
<proteinExistence type="predicted"/>
<dbReference type="RefSeq" id="WP_380554285.1">
    <property type="nucleotide sequence ID" value="NZ_JBHEZY010000006.1"/>
</dbReference>
<name>A0ABV6X2C4_9ACTN</name>
<evidence type="ECO:0000313" key="2">
    <source>
        <dbReference type="Proteomes" id="UP001592530"/>
    </source>
</evidence>
<dbReference type="Gene3D" id="3.40.190.80">
    <property type="match status" value="1"/>
</dbReference>
<dbReference type="Proteomes" id="UP001592530">
    <property type="component" value="Unassembled WGS sequence"/>
</dbReference>
<dbReference type="CDD" id="cd01637">
    <property type="entry name" value="IMPase_like"/>
    <property type="match status" value="1"/>
</dbReference>
<dbReference type="Pfam" id="PF00459">
    <property type="entry name" value="Inositol_P"/>
    <property type="match status" value="1"/>
</dbReference>
<protein>
    <submittedName>
        <fullName evidence="1">Inositol monophosphatase</fullName>
    </submittedName>
</protein>
<dbReference type="PRINTS" id="PR00377">
    <property type="entry name" value="IMPHPHTASES"/>
</dbReference>
<gene>
    <name evidence="1" type="ORF">ACEZDB_17475</name>
</gene>
<sequence>MSDTLTLMARAAQDAAALLPRRTGPHGFASWPAFKAAFDAVDRPTTALLRERLEIALPGTAWAEEIDTDLPPGGEQWVVDAVDGAVQYLQGLPQWSVSIALVREGRPVLAALHSAVLGHTYTAALGGGAFLDGAPITPSGKTDLSLALVATSQPPFVGRQPEAVADAGRALSLLLPAVGAVRNLGPTSWQLADVGSGRIDAFYEYGRDAGNLLAGSLVASEAGALVTDINGRPWHSASPGFLAAPPALHSRILSLLATARTTPAG</sequence>
<accession>A0ABV6X2C4</accession>
<dbReference type="InterPro" id="IPR000760">
    <property type="entry name" value="Inositol_monophosphatase-like"/>
</dbReference>
<organism evidence="1 2">
    <name type="scientific">Streptacidiphilus alkalitolerans</name>
    <dbReference type="NCBI Taxonomy" id="3342712"/>
    <lineage>
        <taxon>Bacteria</taxon>
        <taxon>Bacillati</taxon>
        <taxon>Actinomycetota</taxon>
        <taxon>Actinomycetes</taxon>
        <taxon>Kitasatosporales</taxon>
        <taxon>Streptomycetaceae</taxon>
        <taxon>Streptacidiphilus</taxon>
    </lineage>
</organism>
<evidence type="ECO:0000313" key="1">
    <source>
        <dbReference type="EMBL" id="MFC1432443.1"/>
    </source>
</evidence>
<reference evidence="1 2" key="1">
    <citation type="submission" date="2024-09" db="EMBL/GenBank/DDBJ databases">
        <authorList>
            <person name="Lee S.D."/>
        </authorList>
    </citation>
    <scope>NUCLEOTIDE SEQUENCE [LARGE SCALE GENOMIC DNA]</scope>
    <source>
        <strain evidence="1 2">N1-3</strain>
    </source>
</reference>
<dbReference type="PANTHER" id="PTHR20854">
    <property type="entry name" value="INOSITOL MONOPHOSPHATASE"/>
    <property type="match status" value="1"/>
</dbReference>
<comment type="caution">
    <text evidence="1">The sequence shown here is derived from an EMBL/GenBank/DDBJ whole genome shotgun (WGS) entry which is preliminary data.</text>
</comment>
<dbReference type="Gene3D" id="3.30.540.10">
    <property type="entry name" value="Fructose-1,6-Bisphosphatase, subunit A, domain 1"/>
    <property type="match status" value="1"/>
</dbReference>
<dbReference type="EMBL" id="JBHEZY010000006">
    <property type="protein sequence ID" value="MFC1432443.1"/>
    <property type="molecule type" value="Genomic_DNA"/>
</dbReference>